<feature type="compositionally biased region" description="Polar residues" evidence="1">
    <location>
        <begin position="501"/>
        <end position="517"/>
    </location>
</feature>
<keyword evidence="2" id="KW-0812">Transmembrane</keyword>
<sequence length="742" mass="81132">MSSDYTTHHRTSSRKTSLSSPLEHAPTFLPPTSTSTSRNASPIRKPLHDRSNSQTNQYSGPTIRIVEDPGSDIYSKYPVPSEPSQILPPPRHAPGYGFERPGSRVSSGSQVANTIAKFERSQASKIPAQQPLPPLLLARKKKFRHSASTRTSEADTLVASSLTPSSLRFSQGSTPPSSPPPDISDFEKGLEVLQEEPPRLAQKSTIRAVPPSSSGGESLESRTRALTPQESGASFASPEPPSSPTLISNDGNSTSVNWALPKSHKHNPSSGSEKGRIAYPGDADYRQPVLRPSPSQTSFALSDISYTSIEPTHHTVPSSQPSPTLHEARTATFTSGVRINYPIVRAPSASSLRAESQNIPNFASRMQDRSLVHQWSSQLSTIPSVSERDSRSLARGSRSYTRSQSQDSYNGNGNSNGRTNYPRRRGQTIGSAQSSTDNISAESEGRTEYSAMPMPLFSPVSRESFEEKDQHDEHLDTISPLPTSVPLRMKNSGYLRRHNSDSGSNTESRPGSAQSDISTFFHNSIPAWARVYYQRGERISMGAPGSESSESLRLGTAHSGRTQTPSEGNFPLSIYRPRNRPRNRASQQDTISLADDIQSIDGVYVLGPNMHPLSGYSTPHLRTDRRGGTRYSVWAAPSLDDDLGSTLFGRQNRQILLFCVGFLFPLAWMIASFLPLPLDPNLAEARSQTDLEQQFARNIGAIDDKAFQKATWWRNLNRVMSGIGTLLIGVIIALAILVSRMS</sequence>
<feature type="region of interest" description="Disordered" evidence="1">
    <location>
        <begin position="541"/>
        <end position="589"/>
    </location>
</feature>
<evidence type="ECO:0000256" key="2">
    <source>
        <dbReference type="SAM" id="Phobius"/>
    </source>
</evidence>
<feature type="compositionally biased region" description="Polar residues" evidence="1">
    <location>
        <begin position="245"/>
        <end position="257"/>
    </location>
</feature>
<keyword evidence="4" id="KW-1185">Reference proteome</keyword>
<feature type="compositionally biased region" description="Polar residues" evidence="1">
    <location>
        <begin position="428"/>
        <end position="441"/>
    </location>
</feature>
<keyword evidence="2" id="KW-1133">Transmembrane helix</keyword>
<feature type="region of interest" description="Disordered" evidence="1">
    <location>
        <begin position="140"/>
        <end position="297"/>
    </location>
</feature>
<name>A0A6A7A100_9PLEO</name>
<accession>A0A6A7A100</accession>
<evidence type="ECO:0000256" key="1">
    <source>
        <dbReference type="SAM" id="MobiDB-lite"/>
    </source>
</evidence>
<feature type="compositionally biased region" description="Basic and acidic residues" evidence="1">
    <location>
        <begin position="463"/>
        <end position="476"/>
    </location>
</feature>
<feature type="transmembrane region" description="Helical" evidence="2">
    <location>
        <begin position="719"/>
        <end position="738"/>
    </location>
</feature>
<dbReference type="EMBL" id="MU006226">
    <property type="protein sequence ID" value="KAF2826225.1"/>
    <property type="molecule type" value="Genomic_DNA"/>
</dbReference>
<feature type="compositionally biased region" description="Polar residues" evidence="1">
    <location>
        <begin position="158"/>
        <end position="169"/>
    </location>
</feature>
<feature type="transmembrane region" description="Helical" evidence="2">
    <location>
        <begin position="655"/>
        <end position="674"/>
    </location>
</feature>
<evidence type="ECO:0000313" key="4">
    <source>
        <dbReference type="Proteomes" id="UP000799424"/>
    </source>
</evidence>
<evidence type="ECO:0008006" key="5">
    <source>
        <dbReference type="Google" id="ProtNLM"/>
    </source>
</evidence>
<feature type="compositionally biased region" description="Polar residues" evidence="1">
    <location>
        <begin position="398"/>
        <end position="419"/>
    </location>
</feature>
<evidence type="ECO:0000313" key="3">
    <source>
        <dbReference type="EMBL" id="KAF2826225.1"/>
    </source>
</evidence>
<dbReference type="AlphaFoldDB" id="A0A6A7A100"/>
<feature type="region of interest" description="Disordered" evidence="1">
    <location>
        <begin position="1"/>
        <end position="112"/>
    </location>
</feature>
<dbReference type="Proteomes" id="UP000799424">
    <property type="component" value="Unassembled WGS sequence"/>
</dbReference>
<gene>
    <name evidence="3" type="ORF">CC86DRAFT_26396</name>
</gene>
<protein>
    <recommendedName>
        <fullName evidence="5">Serine-rich protein</fullName>
    </recommendedName>
</protein>
<organism evidence="3 4">
    <name type="scientific">Ophiobolus disseminans</name>
    <dbReference type="NCBI Taxonomy" id="1469910"/>
    <lineage>
        <taxon>Eukaryota</taxon>
        <taxon>Fungi</taxon>
        <taxon>Dikarya</taxon>
        <taxon>Ascomycota</taxon>
        <taxon>Pezizomycotina</taxon>
        <taxon>Dothideomycetes</taxon>
        <taxon>Pleosporomycetidae</taxon>
        <taxon>Pleosporales</taxon>
        <taxon>Pleosporineae</taxon>
        <taxon>Phaeosphaeriaceae</taxon>
        <taxon>Ophiobolus</taxon>
    </lineage>
</organism>
<proteinExistence type="predicted"/>
<feature type="region of interest" description="Disordered" evidence="1">
    <location>
        <begin position="379"/>
        <end position="517"/>
    </location>
</feature>
<reference evidence="3" key="1">
    <citation type="journal article" date="2020" name="Stud. Mycol.">
        <title>101 Dothideomycetes genomes: a test case for predicting lifestyles and emergence of pathogens.</title>
        <authorList>
            <person name="Haridas S."/>
            <person name="Albert R."/>
            <person name="Binder M."/>
            <person name="Bloem J."/>
            <person name="Labutti K."/>
            <person name="Salamov A."/>
            <person name="Andreopoulos B."/>
            <person name="Baker S."/>
            <person name="Barry K."/>
            <person name="Bills G."/>
            <person name="Bluhm B."/>
            <person name="Cannon C."/>
            <person name="Castanera R."/>
            <person name="Culley D."/>
            <person name="Daum C."/>
            <person name="Ezra D."/>
            <person name="Gonzalez J."/>
            <person name="Henrissat B."/>
            <person name="Kuo A."/>
            <person name="Liang C."/>
            <person name="Lipzen A."/>
            <person name="Lutzoni F."/>
            <person name="Magnuson J."/>
            <person name="Mondo S."/>
            <person name="Nolan M."/>
            <person name="Ohm R."/>
            <person name="Pangilinan J."/>
            <person name="Park H.-J."/>
            <person name="Ramirez L."/>
            <person name="Alfaro M."/>
            <person name="Sun H."/>
            <person name="Tritt A."/>
            <person name="Yoshinaga Y."/>
            <person name="Zwiers L.-H."/>
            <person name="Turgeon B."/>
            <person name="Goodwin S."/>
            <person name="Spatafora J."/>
            <person name="Crous P."/>
            <person name="Grigoriev I."/>
        </authorList>
    </citation>
    <scope>NUCLEOTIDE SEQUENCE</scope>
    <source>
        <strain evidence="3">CBS 113818</strain>
    </source>
</reference>
<dbReference type="OrthoDB" id="4153178at2759"/>
<keyword evidence="2" id="KW-0472">Membrane</keyword>